<dbReference type="KEGG" id="soe:110796134"/>
<keyword evidence="4" id="KW-0238">DNA-binding</keyword>
<keyword evidence="2" id="KW-0809">Transit peptide</keyword>
<dbReference type="PANTHER" id="PTHR31745:SF1">
    <property type="entry name" value="SINGLE-STRANDED DNA-BINDING PROTEIN WHY2, MITOCHONDRIAL"/>
    <property type="match status" value="1"/>
</dbReference>
<protein>
    <submittedName>
        <fullName evidence="4">Single-stranded DNA-binding protein WHY2, mitochondrial</fullName>
    </submittedName>
</protein>
<dbReference type="Gene3D" id="2.30.31.10">
    <property type="entry name" value="Transcriptional Coactivator Pc4, Chain A"/>
    <property type="match status" value="1"/>
</dbReference>
<evidence type="ECO:0000313" key="3">
    <source>
        <dbReference type="Proteomes" id="UP000813463"/>
    </source>
</evidence>
<reference evidence="4" key="2">
    <citation type="submission" date="2025-08" db="UniProtKB">
        <authorList>
            <consortium name="RefSeq"/>
        </authorList>
    </citation>
    <scope>IDENTIFICATION</scope>
    <source>
        <tissue evidence="4">Leaf</tissue>
    </source>
</reference>
<name>A0A9R0IWD7_SPIOL</name>
<dbReference type="InterPro" id="IPR009044">
    <property type="entry name" value="ssDNA-bd_transcriptional_reg"/>
</dbReference>
<evidence type="ECO:0000313" key="4">
    <source>
        <dbReference type="RefSeq" id="XP_021856858.1"/>
    </source>
</evidence>
<reference evidence="3" key="1">
    <citation type="journal article" date="2021" name="Nat. Commun.">
        <title>Genomic analyses provide insights into spinach domestication and the genetic basis of agronomic traits.</title>
        <authorList>
            <person name="Cai X."/>
            <person name="Sun X."/>
            <person name="Xu C."/>
            <person name="Sun H."/>
            <person name="Wang X."/>
            <person name="Ge C."/>
            <person name="Zhang Z."/>
            <person name="Wang Q."/>
            <person name="Fei Z."/>
            <person name="Jiao C."/>
            <person name="Wang Q."/>
        </authorList>
    </citation>
    <scope>NUCLEOTIDE SEQUENCE [LARGE SCALE GENOMIC DNA]</scope>
    <source>
        <strain evidence="3">cv. Varoflay</strain>
    </source>
</reference>
<evidence type="ECO:0000256" key="2">
    <source>
        <dbReference type="ARBA" id="ARBA00022946"/>
    </source>
</evidence>
<sequence>MMKLATIFKSRGNVSGQFLNWSNPTQDVFSLHALMSRASMSTVGQKGNNADRIYAAYSVYKGKAALSAHPVPATFSKVDSGGVKVKRQGYIMLSFSPCVGERKYDWQRKQVFALSVTEVGSLLTLGPNSSVDFFHDPAIQTSNAGQVRKGLSIKANSEGTGYFFSINVANNITKVNERFTVPVTSAEFAVMRTSFSSVLPHIMGWDRYSYQPPVLKEENSVKVGMRSLDSEWDR</sequence>
<dbReference type="Proteomes" id="UP000813463">
    <property type="component" value="Chromosome 2"/>
</dbReference>
<dbReference type="GO" id="GO:0003697">
    <property type="term" value="F:single-stranded DNA binding"/>
    <property type="evidence" value="ECO:0007669"/>
    <property type="project" value="InterPro"/>
</dbReference>
<proteinExistence type="inferred from homology"/>
<dbReference type="RefSeq" id="XP_021856858.1">
    <property type="nucleotide sequence ID" value="XM_022001166.2"/>
</dbReference>
<dbReference type="GO" id="GO:0006952">
    <property type="term" value="P:defense response"/>
    <property type="evidence" value="ECO:0007669"/>
    <property type="project" value="InterPro"/>
</dbReference>
<dbReference type="SUPFAM" id="SSF54447">
    <property type="entry name" value="ssDNA-binding transcriptional regulator domain"/>
    <property type="match status" value="1"/>
</dbReference>
<dbReference type="AlphaFoldDB" id="A0A9R0IWD7"/>
<accession>A0A9R0IWD7</accession>
<dbReference type="GeneID" id="110796134"/>
<dbReference type="Pfam" id="PF08536">
    <property type="entry name" value="Whirly"/>
    <property type="match status" value="1"/>
</dbReference>
<dbReference type="PANTHER" id="PTHR31745">
    <property type="entry name" value="SINGLE-STRANDED DNA-BINDING PROTEIN WHY2, MITOCHONDRIAL"/>
    <property type="match status" value="1"/>
</dbReference>
<organism evidence="3 4">
    <name type="scientific">Spinacia oleracea</name>
    <name type="common">Spinach</name>
    <dbReference type="NCBI Taxonomy" id="3562"/>
    <lineage>
        <taxon>Eukaryota</taxon>
        <taxon>Viridiplantae</taxon>
        <taxon>Streptophyta</taxon>
        <taxon>Embryophyta</taxon>
        <taxon>Tracheophyta</taxon>
        <taxon>Spermatophyta</taxon>
        <taxon>Magnoliopsida</taxon>
        <taxon>eudicotyledons</taxon>
        <taxon>Gunneridae</taxon>
        <taxon>Pentapetalae</taxon>
        <taxon>Caryophyllales</taxon>
        <taxon>Chenopodiaceae</taxon>
        <taxon>Chenopodioideae</taxon>
        <taxon>Anserineae</taxon>
        <taxon>Spinacia</taxon>
    </lineage>
</organism>
<dbReference type="OrthoDB" id="511009at2759"/>
<comment type="similarity">
    <text evidence="1">Belongs to the Whirly family.</text>
</comment>
<evidence type="ECO:0000256" key="1">
    <source>
        <dbReference type="ARBA" id="ARBA00006061"/>
    </source>
</evidence>
<dbReference type="InterPro" id="IPR013742">
    <property type="entry name" value="Whirly"/>
</dbReference>
<keyword evidence="3" id="KW-1185">Reference proteome</keyword>
<gene>
    <name evidence="4" type="primary">LOC110796134</name>
</gene>
<dbReference type="GO" id="GO:0006355">
    <property type="term" value="P:regulation of DNA-templated transcription"/>
    <property type="evidence" value="ECO:0007669"/>
    <property type="project" value="InterPro"/>
</dbReference>